<feature type="transmembrane region" description="Helical" evidence="6">
    <location>
        <begin position="88"/>
        <end position="104"/>
    </location>
</feature>
<evidence type="ECO:0000313" key="10">
    <source>
        <dbReference type="Proteomes" id="UP000824120"/>
    </source>
</evidence>
<dbReference type="InterPro" id="IPR021940">
    <property type="entry name" value="CER1-like_C"/>
</dbReference>
<accession>A0A9J6AS00</accession>
<dbReference type="AlphaFoldDB" id="A0A9J6AS00"/>
<name>A0A9J6AS00_SOLCO</name>
<evidence type="ECO:0000256" key="1">
    <source>
        <dbReference type="ARBA" id="ARBA00004141"/>
    </source>
</evidence>
<comment type="similarity">
    <text evidence="2">Belongs to the sterol desaturase family.</text>
</comment>
<dbReference type="GO" id="GO:0005506">
    <property type="term" value="F:iron ion binding"/>
    <property type="evidence" value="ECO:0007669"/>
    <property type="project" value="InterPro"/>
</dbReference>
<feature type="transmembrane region" description="Helical" evidence="6">
    <location>
        <begin position="156"/>
        <end position="185"/>
    </location>
</feature>
<evidence type="ECO:0000256" key="6">
    <source>
        <dbReference type="SAM" id="Phobius"/>
    </source>
</evidence>
<dbReference type="GO" id="GO:0016491">
    <property type="term" value="F:oxidoreductase activity"/>
    <property type="evidence" value="ECO:0007669"/>
    <property type="project" value="InterPro"/>
</dbReference>
<reference evidence="9 10" key="1">
    <citation type="submission" date="2020-09" db="EMBL/GenBank/DDBJ databases">
        <title>De no assembly of potato wild relative species, Solanum commersonii.</title>
        <authorList>
            <person name="Cho K."/>
        </authorList>
    </citation>
    <scope>NUCLEOTIDE SEQUENCE [LARGE SCALE GENOMIC DNA]</scope>
    <source>
        <strain evidence="9">LZ3.2</strain>
        <tissue evidence="9">Leaf</tissue>
    </source>
</reference>
<proteinExistence type="inferred from homology"/>
<feature type="transmembrane region" description="Helical" evidence="6">
    <location>
        <begin position="300"/>
        <end position="320"/>
    </location>
</feature>
<sequence>MASKPGILTEWPWTCLGNFKYLVLAPFVCHSTYTYFMSKDDRQRDIGYIIILPLLLSRIIHNQIWISLSRYRTAKGNNRIVDKSIEDDQIIFNGLLYYIGYLMLEQAHHMPVWRTDGIIIIGLLHSGPVEFLYYWLHRALHHHFLYSPVIHPFAEHLSYFTLFSIPLFTTVFTGTASIASFGAYVTYIDFMNNMGHCNFELIPKWIFSIFPPLKYFMYTPSYHSLHHTQFRTNYSLFMPMYDYIYDTLDKSSDTLYEKALKREAEVPDVVHLTHLTTPESIYHLRLGFASLASNPHTSRWYFWLMWPVTLWSIMITWIYGRTFVVERNMFKNIKLQTWAIPKYRVQEEKLNSNGELYLKRHPQLKLKVVDGSSLAVAVVLNSIPKGTSHVVLRGRLSKVAYSIALALCQRGIQVATLHEEEYKRLNAKLTREAATNLVLSKSYVSKTWLVGDGLSEDEQLKAPKGTLFIPYSQFPPRKARKDCFYFNTPAMITPKHLENVDSCENWLPRRVMSAWRIAGILHALEGWTENECGDMMFDIDKVWKASIDHAVLTK</sequence>
<dbReference type="PANTHER" id="PTHR11863">
    <property type="entry name" value="STEROL DESATURASE"/>
    <property type="match status" value="1"/>
</dbReference>
<feature type="domain" description="Fatty acid hydroxylase" evidence="7">
    <location>
        <begin position="124"/>
        <end position="247"/>
    </location>
</feature>
<feature type="domain" description="Very-long-chain aldehyde decarbonylase CER1-like C-terminal" evidence="8">
    <location>
        <begin position="390"/>
        <end position="550"/>
    </location>
</feature>
<dbReference type="GO" id="GO:0008610">
    <property type="term" value="P:lipid biosynthetic process"/>
    <property type="evidence" value="ECO:0007669"/>
    <property type="project" value="InterPro"/>
</dbReference>
<keyword evidence="5 6" id="KW-0472">Membrane</keyword>
<dbReference type="GO" id="GO:0016020">
    <property type="term" value="C:membrane"/>
    <property type="evidence" value="ECO:0007669"/>
    <property type="project" value="UniProtKB-SubCell"/>
</dbReference>
<evidence type="ECO:0000256" key="3">
    <source>
        <dbReference type="ARBA" id="ARBA00022692"/>
    </source>
</evidence>
<evidence type="ECO:0000256" key="2">
    <source>
        <dbReference type="ARBA" id="ARBA00009324"/>
    </source>
</evidence>
<dbReference type="OrthoDB" id="408954at2759"/>
<dbReference type="InterPro" id="IPR050307">
    <property type="entry name" value="Sterol_Desaturase_Related"/>
</dbReference>
<keyword evidence="3 6" id="KW-0812">Transmembrane</keyword>
<protein>
    <recommendedName>
        <fullName evidence="11">Protein ECERIFERUM 1-like</fullName>
    </recommendedName>
</protein>
<comment type="caution">
    <text evidence="9">The sequence shown here is derived from an EMBL/GenBank/DDBJ whole genome shotgun (WGS) entry which is preliminary data.</text>
</comment>
<evidence type="ECO:0000259" key="7">
    <source>
        <dbReference type="Pfam" id="PF04116"/>
    </source>
</evidence>
<keyword evidence="4 6" id="KW-1133">Transmembrane helix</keyword>
<comment type="subcellular location">
    <subcellularLocation>
        <location evidence="1">Membrane</location>
        <topology evidence="1">Multi-pass membrane protein</topology>
    </subcellularLocation>
</comment>
<evidence type="ECO:0000256" key="5">
    <source>
        <dbReference type="ARBA" id="ARBA00023136"/>
    </source>
</evidence>
<organism evidence="9 10">
    <name type="scientific">Solanum commersonii</name>
    <name type="common">Commerson's wild potato</name>
    <name type="synonym">Commerson's nightshade</name>
    <dbReference type="NCBI Taxonomy" id="4109"/>
    <lineage>
        <taxon>Eukaryota</taxon>
        <taxon>Viridiplantae</taxon>
        <taxon>Streptophyta</taxon>
        <taxon>Embryophyta</taxon>
        <taxon>Tracheophyta</taxon>
        <taxon>Spermatophyta</taxon>
        <taxon>Magnoliopsida</taxon>
        <taxon>eudicotyledons</taxon>
        <taxon>Gunneridae</taxon>
        <taxon>Pentapetalae</taxon>
        <taxon>asterids</taxon>
        <taxon>lamiids</taxon>
        <taxon>Solanales</taxon>
        <taxon>Solanaceae</taxon>
        <taxon>Solanoideae</taxon>
        <taxon>Solaneae</taxon>
        <taxon>Solanum</taxon>
    </lineage>
</organism>
<dbReference type="EMBL" id="JACXVP010000002">
    <property type="protein sequence ID" value="KAG5627156.1"/>
    <property type="molecule type" value="Genomic_DNA"/>
</dbReference>
<evidence type="ECO:0000259" key="8">
    <source>
        <dbReference type="Pfam" id="PF12076"/>
    </source>
</evidence>
<feature type="transmembrane region" description="Helical" evidence="6">
    <location>
        <begin position="116"/>
        <end position="136"/>
    </location>
</feature>
<evidence type="ECO:0000256" key="4">
    <source>
        <dbReference type="ARBA" id="ARBA00022989"/>
    </source>
</evidence>
<dbReference type="Pfam" id="PF04116">
    <property type="entry name" value="FA_hydroxylase"/>
    <property type="match status" value="1"/>
</dbReference>
<evidence type="ECO:0000313" key="9">
    <source>
        <dbReference type="EMBL" id="KAG5627156.1"/>
    </source>
</evidence>
<evidence type="ECO:0008006" key="11">
    <source>
        <dbReference type="Google" id="ProtNLM"/>
    </source>
</evidence>
<keyword evidence="10" id="KW-1185">Reference proteome</keyword>
<dbReference type="Proteomes" id="UP000824120">
    <property type="component" value="Chromosome 2"/>
</dbReference>
<dbReference type="InterPro" id="IPR006694">
    <property type="entry name" value="Fatty_acid_hydroxylase"/>
</dbReference>
<gene>
    <name evidence="9" type="ORF">H5410_012374</name>
</gene>
<dbReference type="Pfam" id="PF12076">
    <property type="entry name" value="CER1-like_C"/>
    <property type="match status" value="1"/>
</dbReference>
<feature type="transmembrane region" description="Helical" evidence="6">
    <location>
        <begin position="48"/>
        <end position="68"/>
    </location>
</feature>